<protein>
    <submittedName>
        <fullName evidence="5">Uncharacterized protein</fullName>
    </submittedName>
</protein>
<evidence type="ECO:0000313" key="6">
    <source>
        <dbReference type="Proteomes" id="UP000663760"/>
    </source>
</evidence>
<dbReference type="PANTHER" id="PTHR48198:SF1">
    <property type="entry name" value="METALLOTHIONEIN-LIKE PROTEIN 4A-RELATED"/>
    <property type="match status" value="1"/>
</dbReference>
<dbReference type="AlphaFoldDB" id="A0A7I8LLN5"/>
<feature type="region of interest" description="Disordered" evidence="4">
    <location>
        <begin position="62"/>
        <end position="82"/>
    </location>
</feature>
<proteinExistence type="inferred from homology"/>
<keyword evidence="3" id="KW-0480">Metal-thiolate cluster</keyword>
<feature type="compositionally biased region" description="Low complexity" evidence="4">
    <location>
        <begin position="62"/>
        <end position="71"/>
    </location>
</feature>
<evidence type="ECO:0000256" key="1">
    <source>
        <dbReference type="ARBA" id="ARBA00005802"/>
    </source>
</evidence>
<evidence type="ECO:0000256" key="2">
    <source>
        <dbReference type="ARBA" id="ARBA00022723"/>
    </source>
</evidence>
<sequence>MADVGATRGCSGTCGCPNPCPGGEACRCATGGRVSGAQHSVCSCGEHCSCNPCECGKSGASSGAGVASCTCGSSCRCDSCAS</sequence>
<dbReference type="EMBL" id="LR746281">
    <property type="protein sequence ID" value="CAA7410690.1"/>
    <property type="molecule type" value="Genomic_DNA"/>
</dbReference>
<evidence type="ECO:0000256" key="3">
    <source>
        <dbReference type="ARBA" id="ARBA00022851"/>
    </source>
</evidence>
<accession>A0A7I8LLN5</accession>
<gene>
    <name evidence="5" type="ORF">SI8410_18021368</name>
</gene>
<name>A0A7I8LLN5_SPIIN</name>
<dbReference type="PRINTS" id="PR00877">
    <property type="entry name" value="MTPLANTPEC"/>
</dbReference>
<dbReference type="Pfam" id="PF02068">
    <property type="entry name" value="Metallothio_PEC"/>
    <property type="match status" value="1"/>
</dbReference>
<evidence type="ECO:0000256" key="4">
    <source>
        <dbReference type="SAM" id="MobiDB-lite"/>
    </source>
</evidence>
<organism evidence="5 6">
    <name type="scientific">Spirodela intermedia</name>
    <name type="common">Intermediate duckweed</name>
    <dbReference type="NCBI Taxonomy" id="51605"/>
    <lineage>
        <taxon>Eukaryota</taxon>
        <taxon>Viridiplantae</taxon>
        <taxon>Streptophyta</taxon>
        <taxon>Embryophyta</taxon>
        <taxon>Tracheophyta</taxon>
        <taxon>Spermatophyta</taxon>
        <taxon>Magnoliopsida</taxon>
        <taxon>Liliopsida</taxon>
        <taxon>Araceae</taxon>
        <taxon>Lemnoideae</taxon>
        <taxon>Spirodela</taxon>
    </lineage>
</organism>
<feature type="compositionally biased region" description="Cys residues" evidence="4">
    <location>
        <begin position="72"/>
        <end position="82"/>
    </location>
</feature>
<keyword evidence="6" id="KW-1185">Reference proteome</keyword>
<dbReference type="InterPro" id="IPR000316">
    <property type="entry name" value="Metallthion_15"/>
</dbReference>
<reference evidence="5" key="1">
    <citation type="submission" date="2020-02" db="EMBL/GenBank/DDBJ databases">
        <authorList>
            <person name="Scholz U."/>
            <person name="Mascher M."/>
            <person name="Fiebig A."/>
        </authorList>
    </citation>
    <scope>NUCLEOTIDE SEQUENCE</scope>
</reference>
<dbReference type="GO" id="GO:0008270">
    <property type="term" value="F:zinc ion binding"/>
    <property type="evidence" value="ECO:0007669"/>
    <property type="project" value="InterPro"/>
</dbReference>
<dbReference type="Proteomes" id="UP000663760">
    <property type="component" value="Chromosome 18"/>
</dbReference>
<dbReference type="PANTHER" id="PTHR48198">
    <property type="entry name" value="EC PROTEIN HOMOLOG"/>
    <property type="match status" value="1"/>
</dbReference>
<comment type="similarity">
    <text evidence="1">Belongs to the metallothionein superfamily. Type 15 family.</text>
</comment>
<keyword evidence="2" id="KW-0479">Metal-binding</keyword>
<evidence type="ECO:0000313" key="5">
    <source>
        <dbReference type="EMBL" id="CAA7410690.1"/>
    </source>
</evidence>